<protein>
    <recommendedName>
        <fullName evidence="2">ClpX-type ZB domain-containing protein</fullName>
    </recommendedName>
</protein>
<keyword evidence="1" id="KW-0143">Chaperone</keyword>
<dbReference type="Pfam" id="PF06689">
    <property type="entry name" value="zf-C4_ClpX"/>
    <property type="match status" value="1"/>
</dbReference>
<feature type="binding site" evidence="1">
    <location>
        <position position="35"/>
    </location>
    <ligand>
        <name>Zn(2+)</name>
        <dbReference type="ChEBI" id="CHEBI:29105"/>
    </ligand>
</feature>
<dbReference type="AlphaFoldDB" id="A0A1Z5YW37"/>
<dbReference type="GO" id="GO:0006457">
    <property type="term" value="P:protein folding"/>
    <property type="evidence" value="ECO:0007669"/>
    <property type="project" value="UniProtKB-UniRule"/>
</dbReference>
<feature type="binding site" evidence="1">
    <location>
        <position position="10"/>
    </location>
    <ligand>
        <name>Zn(2+)</name>
        <dbReference type="ChEBI" id="CHEBI:29105"/>
    </ligand>
</feature>
<evidence type="ECO:0000256" key="1">
    <source>
        <dbReference type="PROSITE-ProRule" id="PRU01250"/>
    </source>
</evidence>
<accession>A0A1Z5YW37</accession>
<dbReference type="Gene3D" id="6.20.220.10">
    <property type="entry name" value="ClpX chaperone, C4-type zinc finger domain"/>
    <property type="match status" value="1"/>
</dbReference>
<dbReference type="SUPFAM" id="SSF57716">
    <property type="entry name" value="Glucocorticoid receptor-like (DNA-binding domain)"/>
    <property type="match status" value="1"/>
</dbReference>
<dbReference type="InterPro" id="IPR038366">
    <property type="entry name" value="Znf_CppX_C4_sf"/>
</dbReference>
<dbReference type="InterPro" id="IPR010603">
    <property type="entry name" value="Znf_CppX_C4"/>
</dbReference>
<feature type="binding site" evidence="1">
    <location>
        <position position="32"/>
    </location>
    <ligand>
        <name>Zn(2+)</name>
        <dbReference type="ChEBI" id="CHEBI:29105"/>
    </ligand>
</feature>
<proteinExistence type="inferred from homology"/>
<dbReference type="Proteomes" id="UP000196086">
    <property type="component" value="Unassembled WGS sequence"/>
</dbReference>
<comment type="caution">
    <text evidence="3">The sequence shown here is derived from an EMBL/GenBank/DDBJ whole genome shotgun (WGS) entry which is preliminary data.</text>
</comment>
<evidence type="ECO:0000259" key="2">
    <source>
        <dbReference type="PROSITE" id="PS51902"/>
    </source>
</evidence>
<organism evidence="3 4">
    <name type="scientific">Acetobacter cibinongensis</name>
    <dbReference type="NCBI Taxonomy" id="146475"/>
    <lineage>
        <taxon>Bacteria</taxon>
        <taxon>Pseudomonadati</taxon>
        <taxon>Pseudomonadota</taxon>
        <taxon>Alphaproteobacteria</taxon>
        <taxon>Acetobacterales</taxon>
        <taxon>Acetobacteraceae</taxon>
        <taxon>Acetobacter</taxon>
    </lineage>
</organism>
<sequence length="86" mass="9642">MSETKHKFFCSFCGKSQHEVRRMIAGVSVYICNECVTLSADICDDMRAEEIAKRLIARALKFARSLRRVQQAKFWGGGNGRGIGPC</sequence>
<dbReference type="OrthoDB" id="9812570at2"/>
<keyword evidence="1" id="KW-0479">Metal-binding</keyword>
<comment type="similarity">
    <text evidence="1">Belongs to the ClpX chaperone family.</text>
</comment>
<reference evidence="3 4" key="1">
    <citation type="submission" date="2014-06" db="EMBL/GenBank/DDBJ databases">
        <authorList>
            <person name="Ju J."/>
            <person name="Zhang J."/>
        </authorList>
    </citation>
    <scope>NUCLEOTIDE SEQUENCE [LARGE SCALE GENOMIC DNA]</scope>
    <source>
        <strain evidence="3 4">DsW_47</strain>
    </source>
</reference>
<dbReference type="PROSITE" id="PS51902">
    <property type="entry name" value="CLPX_ZB"/>
    <property type="match status" value="1"/>
</dbReference>
<dbReference type="GO" id="GO:0046983">
    <property type="term" value="F:protein dimerization activity"/>
    <property type="evidence" value="ECO:0007669"/>
    <property type="project" value="UniProtKB-UniRule"/>
</dbReference>
<dbReference type="GO" id="GO:0051082">
    <property type="term" value="F:unfolded protein binding"/>
    <property type="evidence" value="ECO:0007669"/>
    <property type="project" value="UniProtKB-UniRule"/>
</dbReference>
<dbReference type="GO" id="GO:0008270">
    <property type="term" value="F:zinc ion binding"/>
    <property type="evidence" value="ECO:0007669"/>
    <property type="project" value="UniProtKB-UniRule"/>
</dbReference>
<feature type="domain" description="ClpX-type ZB" evidence="2">
    <location>
        <begin position="1"/>
        <end position="51"/>
    </location>
</feature>
<gene>
    <name evidence="3" type="ORF">HK14_03065</name>
</gene>
<keyword evidence="1" id="KW-0862">Zinc</keyword>
<name>A0A1Z5YW37_9PROT</name>
<feature type="binding site" evidence="1">
    <location>
        <position position="13"/>
    </location>
    <ligand>
        <name>Zn(2+)</name>
        <dbReference type="ChEBI" id="CHEBI:29105"/>
    </ligand>
</feature>
<dbReference type="EMBL" id="JOMQ01000016">
    <property type="protein sequence ID" value="OUJ03161.1"/>
    <property type="molecule type" value="Genomic_DNA"/>
</dbReference>
<dbReference type="SMART" id="SM00994">
    <property type="entry name" value="zf-C4_ClpX"/>
    <property type="match status" value="1"/>
</dbReference>
<dbReference type="InterPro" id="IPR059188">
    <property type="entry name" value="Znf_CLPX-like"/>
</dbReference>
<evidence type="ECO:0000313" key="4">
    <source>
        <dbReference type="Proteomes" id="UP000196086"/>
    </source>
</evidence>
<evidence type="ECO:0000313" key="3">
    <source>
        <dbReference type="EMBL" id="OUJ03161.1"/>
    </source>
</evidence>